<name>A0A0C5JD05_9PROT</name>
<dbReference type="PANTHER" id="PTHR36531:SF6">
    <property type="entry name" value="DNA REPLICATION ATP-DEPENDENT HELICASE_NUCLEASE DNA2"/>
    <property type="match status" value="1"/>
</dbReference>
<dbReference type="Gene3D" id="3.90.320.10">
    <property type="match status" value="1"/>
</dbReference>
<dbReference type="PANTHER" id="PTHR36531">
    <property type="entry name" value="CRISPR-ASSOCIATED EXONUCLEASE CAS4"/>
    <property type="match status" value="1"/>
</dbReference>
<evidence type="ECO:0000256" key="5">
    <source>
        <dbReference type="ARBA" id="ARBA00022722"/>
    </source>
</evidence>
<keyword evidence="5 13" id="KW-0540">Nuclease</keyword>
<evidence type="ECO:0000313" key="15">
    <source>
        <dbReference type="EMBL" id="AJP49654.1"/>
    </source>
</evidence>
<evidence type="ECO:0000256" key="2">
    <source>
        <dbReference type="ARBA" id="ARBA00009189"/>
    </source>
</evidence>
<dbReference type="AlphaFoldDB" id="A0A0C5JD05"/>
<evidence type="ECO:0000256" key="12">
    <source>
        <dbReference type="ARBA" id="ARBA00023211"/>
    </source>
</evidence>
<dbReference type="InterPro" id="IPR022765">
    <property type="entry name" value="Dna2/Cas4_DUF83"/>
</dbReference>
<dbReference type="PATRIC" id="fig|1565605.3.peg.2581"/>
<dbReference type="InterPro" id="IPR051827">
    <property type="entry name" value="Cas4_exonuclease"/>
</dbReference>
<dbReference type="Pfam" id="PF01930">
    <property type="entry name" value="Cas_Cas4"/>
    <property type="match status" value="1"/>
</dbReference>
<dbReference type="EC" id="3.1.12.1" evidence="3 13"/>
<keyword evidence="7 13" id="KW-0378">Hydrolase</keyword>
<dbReference type="HOGENOM" id="CLU_102055_1_1_4"/>
<comment type="cofactor">
    <cofactor evidence="1">
        <name>[4Fe-4S] cluster</name>
        <dbReference type="ChEBI" id="CHEBI:49883"/>
    </cofactor>
</comment>
<evidence type="ECO:0000256" key="9">
    <source>
        <dbReference type="ARBA" id="ARBA00023004"/>
    </source>
</evidence>
<keyword evidence="10 13" id="KW-0411">Iron-sulfur</keyword>
<dbReference type="GO" id="GO:0051607">
    <property type="term" value="P:defense response to virus"/>
    <property type="evidence" value="ECO:0007669"/>
    <property type="project" value="UniProtKB-KW"/>
</dbReference>
<dbReference type="EMBL" id="CP010554">
    <property type="protein sequence ID" value="AJP49654.1"/>
    <property type="molecule type" value="Genomic_DNA"/>
</dbReference>
<dbReference type="STRING" id="1565605.PG1C_12160"/>
<comment type="similarity">
    <text evidence="2 13">Belongs to the CRISPR-associated exonuclease Cas4 family.</text>
</comment>
<evidence type="ECO:0000256" key="4">
    <source>
        <dbReference type="ARBA" id="ARBA00020049"/>
    </source>
</evidence>
<gene>
    <name evidence="15" type="ORF">PG1C_12160</name>
</gene>
<dbReference type="NCBIfam" id="TIGR00372">
    <property type="entry name" value="cas4"/>
    <property type="match status" value="1"/>
</dbReference>
<protein>
    <recommendedName>
        <fullName evidence="4 13">CRISPR-associated exonuclease Cas4</fullName>
        <ecNumber evidence="3 13">3.1.12.1</ecNumber>
    </recommendedName>
</protein>
<organism evidence="15 16">
    <name type="scientific">Rugosibacter aromaticivorans</name>
    <dbReference type="NCBI Taxonomy" id="1565605"/>
    <lineage>
        <taxon>Bacteria</taxon>
        <taxon>Pseudomonadati</taxon>
        <taxon>Pseudomonadota</taxon>
        <taxon>Betaproteobacteria</taxon>
        <taxon>Nitrosomonadales</taxon>
        <taxon>Sterolibacteriaceae</taxon>
        <taxon>Rugosibacter</taxon>
    </lineage>
</organism>
<evidence type="ECO:0000259" key="14">
    <source>
        <dbReference type="Pfam" id="PF01930"/>
    </source>
</evidence>
<dbReference type="GO" id="GO:0051536">
    <property type="term" value="F:iron-sulfur cluster binding"/>
    <property type="evidence" value="ECO:0007669"/>
    <property type="project" value="UniProtKB-KW"/>
</dbReference>
<evidence type="ECO:0000256" key="1">
    <source>
        <dbReference type="ARBA" id="ARBA00001966"/>
    </source>
</evidence>
<comment type="cofactor">
    <cofactor evidence="13">
        <name>Mg(2+)</name>
        <dbReference type="ChEBI" id="CHEBI:18420"/>
    </cofactor>
    <cofactor evidence="13">
        <name>Mn(2+)</name>
        <dbReference type="ChEBI" id="CHEBI:29035"/>
    </cofactor>
    <text evidence="13">Mg(2+) or Mn(2+) required for ssDNA cleavage activity.</text>
</comment>
<evidence type="ECO:0000256" key="7">
    <source>
        <dbReference type="ARBA" id="ARBA00022801"/>
    </source>
</evidence>
<dbReference type="InterPro" id="IPR013343">
    <property type="entry name" value="CRISPR-assoc_prot_Cas4"/>
</dbReference>
<sequence>MTWNADDAIPLSALNHWTYCPRRCCLIHLEGEFTNNIHTARGVAEHDRVDVIHPETVSGRKIETALPVWCERLGLVGKCDVVEFLVDGTPYPVEYKHGARKKWVNDDIQLAAQALCLEEMTGKAVPLGAIYHATSRRRREVAITLELRQAVETCVVEVRTALSAPTLPPPVNDQRCKECSLIDLCQPAPLAGQGKRRRLVAHLFEPEFEPGN</sequence>
<keyword evidence="8 13" id="KW-0269">Exonuclease</keyword>
<keyword evidence="11 13" id="KW-0051">Antiviral defense</keyword>
<evidence type="ECO:0000256" key="3">
    <source>
        <dbReference type="ARBA" id="ARBA00012768"/>
    </source>
</evidence>
<proteinExistence type="inferred from homology"/>
<evidence type="ECO:0000256" key="11">
    <source>
        <dbReference type="ARBA" id="ARBA00023118"/>
    </source>
</evidence>
<comment type="function">
    <text evidence="13">CRISPR (clustered regularly interspaced short palindromic repeat) is an adaptive immune system that provides protection against mobile genetic elements (viruses, transposable elements and conjugative plasmids). CRISPR clusters contain sequences complementary to antecedent mobile elements and target invading nucleic acids. CRISPR clusters are transcribed and processed into CRISPR RNA (crRNA).</text>
</comment>
<accession>A0A0C5JD05</accession>
<reference evidence="15 16" key="1">
    <citation type="journal article" date="2015" name="Genome Announc.">
        <title>Complete Genome Sequence of a Novel Bacterium within the Family Rhodocyclaceae That Degrades Polycyclic Aromatic Hydrocarbons.</title>
        <authorList>
            <person name="Singleton D.R."/>
            <person name="Dickey A.N."/>
            <person name="Scholl E.H."/>
            <person name="Wright F.A."/>
            <person name="Aitken M.D."/>
        </authorList>
    </citation>
    <scope>NUCLEOTIDE SEQUENCE [LARGE SCALE GENOMIC DNA]</scope>
    <source>
        <strain evidence="16">PG1-Ca6</strain>
    </source>
</reference>
<feature type="domain" description="DUF83" evidence="14">
    <location>
        <begin position="12"/>
        <end position="186"/>
    </location>
</feature>
<evidence type="ECO:0000256" key="13">
    <source>
        <dbReference type="RuleBase" id="RU365022"/>
    </source>
</evidence>
<dbReference type="InterPro" id="IPR011604">
    <property type="entry name" value="PDDEXK-like_dom_sf"/>
</dbReference>
<dbReference type="KEGG" id="rbu:PG1C_12160"/>
<keyword evidence="12 13" id="KW-0464">Manganese</keyword>
<dbReference type="Proteomes" id="UP000061603">
    <property type="component" value="Chromosome"/>
</dbReference>
<evidence type="ECO:0000313" key="16">
    <source>
        <dbReference type="Proteomes" id="UP000061603"/>
    </source>
</evidence>
<comment type="cofactor">
    <cofactor evidence="13">
        <name>iron-sulfur cluster</name>
        <dbReference type="ChEBI" id="CHEBI:30408"/>
    </cofactor>
</comment>
<keyword evidence="9 13" id="KW-0408">Iron</keyword>
<keyword evidence="6 13" id="KW-0479">Metal-binding</keyword>
<evidence type="ECO:0000256" key="8">
    <source>
        <dbReference type="ARBA" id="ARBA00022839"/>
    </source>
</evidence>
<keyword evidence="16" id="KW-1185">Reference proteome</keyword>
<dbReference type="GO" id="GO:0046872">
    <property type="term" value="F:metal ion binding"/>
    <property type="evidence" value="ECO:0007669"/>
    <property type="project" value="UniProtKB-KW"/>
</dbReference>
<evidence type="ECO:0000256" key="10">
    <source>
        <dbReference type="ARBA" id="ARBA00023014"/>
    </source>
</evidence>
<evidence type="ECO:0000256" key="6">
    <source>
        <dbReference type="ARBA" id="ARBA00022723"/>
    </source>
</evidence>
<dbReference type="GO" id="GO:0004527">
    <property type="term" value="F:exonuclease activity"/>
    <property type="evidence" value="ECO:0007669"/>
    <property type="project" value="UniProtKB-KW"/>
</dbReference>